<evidence type="ECO:0000313" key="1">
    <source>
        <dbReference type="EMBL" id="KAK2712885.1"/>
    </source>
</evidence>
<dbReference type="AlphaFoldDB" id="A0AA88HIY0"/>
<name>A0AA88HIY0_ARTSF</name>
<feature type="non-terminal residue" evidence="1">
    <location>
        <position position="1"/>
    </location>
</feature>
<reference evidence="1" key="1">
    <citation type="submission" date="2023-07" db="EMBL/GenBank/DDBJ databases">
        <title>Chromosome-level genome assembly of Artemia franciscana.</title>
        <authorList>
            <person name="Jo E."/>
        </authorList>
    </citation>
    <scope>NUCLEOTIDE SEQUENCE</scope>
    <source>
        <tissue evidence="1">Whole body</tissue>
    </source>
</reference>
<sequence>MRNPIRMNPSKVRLREATDWAVDPSESRMDGVHEMKAIAIIVATILSVKCSQNIDRVLNSIPKTSFTCLGKGNGYFADIEARCQ</sequence>
<comment type="caution">
    <text evidence="1">The sequence shown here is derived from an EMBL/GenBank/DDBJ whole genome shotgun (WGS) entry which is preliminary data.</text>
</comment>
<accession>A0AA88HIY0</accession>
<organism evidence="1 2">
    <name type="scientific">Artemia franciscana</name>
    <name type="common">Brine shrimp</name>
    <name type="synonym">Artemia sanfranciscana</name>
    <dbReference type="NCBI Taxonomy" id="6661"/>
    <lineage>
        <taxon>Eukaryota</taxon>
        <taxon>Metazoa</taxon>
        <taxon>Ecdysozoa</taxon>
        <taxon>Arthropoda</taxon>
        <taxon>Crustacea</taxon>
        <taxon>Branchiopoda</taxon>
        <taxon>Anostraca</taxon>
        <taxon>Artemiidae</taxon>
        <taxon>Artemia</taxon>
    </lineage>
</organism>
<evidence type="ECO:0000313" key="2">
    <source>
        <dbReference type="Proteomes" id="UP001187531"/>
    </source>
</evidence>
<keyword evidence="2" id="KW-1185">Reference proteome</keyword>
<protein>
    <submittedName>
        <fullName evidence="1">Uncharacterized protein</fullName>
    </submittedName>
</protein>
<proteinExistence type="predicted"/>
<dbReference type="Proteomes" id="UP001187531">
    <property type="component" value="Unassembled WGS sequence"/>
</dbReference>
<dbReference type="EMBL" id="JAVRJZ010000015">
    <property type="protein sequence ID" value="KAK2712885.1"/>
    <property type="molecule type" value="Genomic_DNA"/>
</dbReference>
<gene>
    <name evidence="1" type="ORF">QYM36_011549</name>
</gene>